<dbReference type="AlphaFoldDB" id="F0XKD7"/>
<keyword evidence="4" id="KW-0862">Zinc</keyword>
<organism evidence="8">
    <name type="scientific">Grosmannia clavigera (strain kw1407 / UAMH 11150)</name>
    <name type="common">Blue stain fungus</name>
    <name type="synonym">Graphiocladiella clavigera</name>
    <dbReference type="NCBI Taxonomy" id="655863"/>
    <lineage>
        <taxon>Eukaryota</taxon>
        <taxon>Fungi</taxon>
        <taxon>Dikarya</taxon>
        <taxon>Ascomycota</taxon>
        <taxon>Pezizomycotina</taxon>
        <taxon>Sordariomycetes</taxon>
        <taxon>Sordariomycetidae</taxon>
        <taxon>Ophiostomatales</taxon>
        <taxon>Ophiostomataceae</taxon>
        <taxon>Leptographium</taxon>
    </lineage>
</organism>
<dbReference type="Gene3D" id="3.40.830.10">
    <property type="entry name" value="LigB-like"/>
    <property type="match status" value="1"/>
</dbReference>
<dbReference type="RefSeq" id="XP_014171459.1">
    <property type="nucleotide sequence ID" value="XM_014315984.1"/>
</dbReference>
<dbReference type="SUPFAM" id="SSF53213">
    <property type="entry name" value="LigB-like"/>
    <property type="match status" value="1"/>
</dbReference>
<dbReference type="PANTHER" id="PTHR30096:SF0">
    <property type="entry name" value="4,5-DOPA DIOXYGENASE EXTRADIOL-LIKE PROTEIN"/>
    <property type="match status" value="1"/>
</dbReference>
<dbReference type="EMBL" id="GL629787">
    <property type="protein sequence ID" value="EFX01977.1"/>
    <property type="molecule type" value="Genomic_DNA"/>
</dbReference>
<dbReference type="PIRSF" id="PIRSF006157">
    <property type="entry name" value="Doxgns_DODA"/>
    <property type="match status" value="1"/>
</dbReference>
<evidence type="ECO:0000256" key="3">
    <source>
        <dbReference type="ARBA" id="ARBA00022723"/>
    </source>
</evidence>
<keyword evidence="5" id="KW-0560">Oxidoreductase</keyword>
<dbReference type="HOGENOM" id="CLU_046582_1_0_1"/>
<dbReference type="STRING" id="655863.F0XKD7"/>
<dbReference type="Proteomes" id="UP000007796">
    <property type="component" value="Unassembled WGS sequence"/>
</dbReference>
<name>F0XKD7_GROCL</name>
<evidence type="ECO:0000313" key="7">
    <source>
        <dbReference type="EMBL" id="EFX01977.1"/>
    </source>
</evidence>
<keyword evidence="3" id="KW-0479">Metal-binding</keyword>
<evidence type="ECO:0000256" key="4">
    <source>
        <dbReference type="ARBA" id="ARBA00022833"/>
    </source>
</evidence>
<comment type="similarity">
    <text evidence="2">Belongs to the DODA-type extradiol aromatic ring-opening dioxygenase family.</text>
</comment>
<dbReference type="PANTHER" id="PTHR30096">
    <property type="entry name" value="4,5-DOPA DIOXYGENASE EXTRADIOL-LIKE PROTEIN"/>
    <property type="match status" value="1"/>
</dbReference>
<reference evidence="7 8" key="1">
    <citation type="journal article" date="2011" name="Proc. Natl. Acad. Sci. U.S.A.">
        <title>Genome and transcriptome analyses of the mountain pine beetle-fungal symbiont Grosmannia clavigera, a lodgepole pine pathogen.</title>
        <authorList>
            <person name="DiGuistini S."/>
            <person name="Wang Y."/>
            <person name="Liao N.Y."/>
            <person name="Taylor G."/>
            <person name="Tanguay P."/>
            <person name="Feau N."/>
            <person name="Henrissat B."/>
            <person name="Chan S.K."/>
            <person name="Hesse-Orce U."/>
            <person name="Alamouti S.M."/>
            <person name="Tsui C.K.M."/>
            <person name="Docking R.T."/>
            <person name="Levasseur A."/>
            <person name="Haridas S."/>
            <person name="Robertson G."/>
            <person name="Birol I."/>
            <person name="Holt R.A."/>
            <person name="Marra M.A."/>
            <person name="Hamelin R.C."/>
            <person name="Hirst M."/>
            <person name="Jones S.J.M."/>
            <person name="Bohlmann J."/>
            <person name="Breuil C."/>
        </authorList>
    </citation>
    <scope>NUCLEOTIDE SEQUENCE [LARGE SCALE GENOMIC DNA]</scope>
    <source>
        <strain evidence="8">kw1407 / UAMH 11150</strain>
    </source>
</reference>
<dbReference type="InParanoid" id="F0XKD7"/>
<evidence type="ECO:0000259" key="6">
    <source>
        <dbReference type="Pfam" id="PF02900"/>
    </source>
</evidence>
<evidence type="ECO:0000313" key="8">
    <source>
        <dbReference type="Proteomes" id="UP000007796"/>
    </source>
</evidence>
<protein>
    <submittedName>
        <fullName evidence="7">Aromatic ring-opening dioxygenase</fullName>
    </submittedName>
</protein>
<dbReference type="CDD" id="cd07363">
    <property type="entry name" value="45_DOPA_Dioxygenase"/>
    <property type="match status" value="1"/>
</dbReference>
<dbReference type="eggNOG" id="ENOG502SQUW">
    <property type="taxonomic scope" value="Eukaryota"/>
</dbReference>
<accession>F0XKD7</accession>
<dbReference type="InterPro" id="IPR004183">
    <property type="entry name" value="Xdiol_dOase_suB"/>
</dbReference>
<evidence type="ECO:0000256" key="1">
    <source>
        <dbReference type="ARBA" id="ARBA00001947"/>
    </source>
</evidence>
<dbReference type="GO" id="GO:0008270">
    <property type="term" value="F:zinc ion binding"/>
    <property type="evidence" value="ECO:0007669"/>
    <property type="project" value="InterPro"/>
</dbReference>
<proteinExistence type="inferred from homology"/>
<evidence type="ECO:0000256" key="2">
    <source>
        <dbReference type="ARBA" id="ARBA00007581"/>
    </source>
</evidence>
<keyword evidence="8" id="KW-1185">Reference proteome</keyword>
<dbReference type="OrthoDB" id="7396853at2759"/>
<keyword evidence="7" id="KW-0223">Dioxygenase</keyword>
<sequence>MTSTGGRRMPVFFLGIGGPGFTDNASHPANVKLEEIGKDITTKIKPKAVVVFSAHWQESPGIKINAAEHTDLIYDFYGFPPEYYQIDYPNKGSPEIAEKVVQKLNAAGMRVEKTKRGLDHGIWVGFMAVSLLANDDVEQHYRIGEALESLRDEGIMIIGAGMAVHNLYDFRSTIGTGRNMPFDEALKEAATASPEDRREAMVALMKRTDARKAHPSVEHLLPVFVAAGAAGKDRGMQRWTLPEGSLSWAQYQFGGI</sequence>
<dbReference type="Pfam" id="PF02900">
    <property type="entry name" value="LigB"/>
    <property type="match status" value="1"/>
</dbReference>
<comment type="cofactor">
    <cofactor evidence="1">
        <name>Zn(2+)</name>
        <dbReference type="ChEBI" id="CHEBI:29105"/>
    </cofactor>
</comment>
<gene>
    <name evidence="7" type="ORF">CMQ_5048</name>
</gene>
<dbReference type="GO" id="GO:0008198">
    <property type="term" value="F:ferrous iron binding"/>
    <property type="evidence" value="ECO:0007669"/>
    <property type="project" value="InterPro"/>
</dbReference>
<feature type="domain" description="Extradiol ring-cleavage dioxygenase class III enzyme subunit B" evidence="6">
    <location>
        <begin position="19"/>
        <end position="233"/>
    </location>
</feature>
<dbReference type="InterPro" id="IPR014436">
    <property type="entry name" value="Extradiol_dOase_DODA"/>
</dbReference>
<evidence type="ECO:0000256" key="5">
    <source>
        <dbReference type="ARBA" id="ARBA00023002"/>
    </source>
</evidence>
<dbReference type="GeneID" id="25978327"/>
<dbReference type="GO" id="GO:0016702">
    <property type="term" value="F:oxidoreductase activity, acting on single donors with incorporation of molecular oxygen, incorporation of two atoms of oxygen"/>
    <property type="evidence" value="ECO:0007669"/>
    <property type="project" value="UniProtKB-ARBA"/>
</dbReference>